<organism evidence="1 2">
    <name type="scientific">Agathobacter rectalis</name>
    <dbReference type="NCBI Taxonomy" id="39491"/>
    <lineage>
        <taxon>Bacteria</taxon>
        <taxon>Bacillati</taxon>
        <taxon>Bacillota</taxon>
        <taxon>Clostridia</taxon>
        <taxon>Lachnospirales</taxon>
        <taxon>Lachnospiraceae</taxon>
        <taxon>Agathobacter</taxon>
    </lineage>
</organism>
<protein>
    <submittedName>
        <fullName evidence="1">Class I SAM-dependent methyltransferase</fullName>
    </submittedName>
</protein>
<sequence length="121" mass="14004">MIELAQKKMPNAHLYQGDFSKGLVESLLQHTYDFIIATYSLHHLTDDEKIQFIQLLKEGGCILIGDVAFQTRSDLEKCNKENKDGWDEDEIYFVVDELRKAFPKLEFTQVSYCTGLLVIKK</sequence>
<dbReference type="Gene3D" id="3.40.50.150">
    <property type="entry name" value="Vaccinia Virus protein VP39"/>
    <property type="match status" value="1"/>
</dbReference>
<evidence type="ECO:0000313" key="1">
    <source>
        <dbReference type="EMBL" id="MCB6938235.1"/>
    </source>
</evidence>
<reference evidence="1" key="1">
    <citation type="submission" date="2021-10" db="EMBL/GenBank/DDBJ databases">
        <title>Collection of gut derived symbiotic bacterial strains cultured from healthy donors.</title>
        <authorList>
            <person name="Lin H."/>
            <person name="Littmann E."/>
            <person name="Kohout C."/>
            <person name="Pamer E.G."/>
        </authorList>
    </citation>
    <scope>NUCLEOTIDE SEQUENCE</scope>
    <source>
        <strain evidence="1">DFI.9.42</strain>
    </source>
</reference>
<dbReference type="AlphaFoldDB" id="A0AAW4UCJ0"/>
<dbReference type="CDD" id="cd02440">
    <property type="entry name" value="AdoMet_MTases"/>
    <property type="match status" value="1"/>
</dbReference>
<dbReference type="GO" id="GO:0032259">
    <property type="term" value="P:methylation"/>
    <property type="evidence" value="ECO:0007669"/>
    <property type="project" value="UniProtKB-KW"/>
</dbReference>
<accession>A0AAW4UCJ0</accession>
<gene>
    <name evidence="1" type="ORF">LIZ56_07375</name>
</gene>
<dbReference type="InterPro" id="IPR029063">
    <property type="entry name" value="SAM-dependent_MTases_sf"/>
</dbReference>
<dbReference type="SUPFAM" id="SSF53335">
    <property type="entry name" value="S-adenosyl-L-methionine-dependent methyltransferases"/>
    <property type="match status" value="1"/>
</dbReference>
<dbReference type="GO" id="GO:0008168">
    <property type="term" value="F:methyltransferase activity"/>
    <property type="evidence" value="ECO:0007669"/>
    <property type="project" value="UniProtKB-KW"/>
</dbReference>
<comment type="caution">
    <text evidence="1">The sequence shown here is derived from an EMBL/GenBank/DDBJ whole genome shotgun (WGS) entry which is preliminary data.</text>
</comment>
<evidence type="ECO:0000313" key="2">
    <source>
        <dbReference type="Proteomes" id="UP001197684"/>
    </source>
</evidence>
<proteinExistence type="predicted"/>
<dbReference type="EMBL" id="JAJCJK010000009">
    <property type="protein sequence ID" value="MCB6938235.1"/>
    <property type="molecule type" value="Genomic_DNA"/>
</dbReference>
<keyword evidence="1" id="KW-0489">Methyltransferase</keyword>
<keyword evidence="1" id="KW-0808">Transferase</keyword>
<dbReference type="Proteomes" id="UP001197684">
    <property type="component" value="Unassembled WGS sequence"/>
</dbReference>
<name>A0AAW4UCJ0_9FIRM</name>